<dbReference type="AlphaFoldDB" id="A0AAV3ZUA1"/>
<keyword evidence="2" id="KW-1185">Reference proteome</keyword>
<organism evidence="1 2">
    <name type="scientific">Plakobranchus ocellatus</name>
    <dbReference type="NCBI Taxonomy" id="259542"/>
    <lineage>
        <taxon>Eukaryota</taxon>
        <taxon>Metazoa</taxon>
        <taxon>Spiralia</taxon>
        <taxon>Lophotrochozoa</taxon>
        <taxon>Mollusca</taxon>
        <taxon>Gastropoda</taxon>
        <taxon>Heterobranchia</taxon>
        <taxon>Euthyneura</taxon>
        <taxon>Panpulmonata</taxon>
        <taxon>Sacoglossa</taxon>
        <taxon>Placobranchoidea</taxon>
        <taxon>Plakobranchidae</taxon>
        <taxon>Plakobranchus</taxon>
    </lineage>
</organism>
<accession>A0AAV3ZUA1</accession>
<sequence length="98" mass="10812">MAASVPRALEPKVGSSHFIVITSNAYKDMDLTNGLFSGDLDVSLLKDMEINTLSPEWKGLSVISASSFELATVKHLDFPRMDNGQHYLSLMGLRTRVK</sequence>
<evidence type="ECO:0000313" key="1">
    <source>
        <dbReference type="EMBL" id="GFN97493.1"/>
    </source>
</evidence>
<evidence type="ECO:0000313" key="2">
    <source>
        <dbReference type="Proteomes" id="UP000735302"/>
    </source>
</evidence>
<gene>
    <name evidence="1" type="ORF">PoB_002399900</name>
</gene>
<proteinExistence type="predicted"/>
<comment type="caution">
    <text evidence="1">The sequence shown here is derived from an EMBL/GenBank/DDBJ whole genome shotgun (WGS) entry which is preliminary data.</text>
</comment>
<protein>
    <submittedName>
        <fullName evidence="1">Uncharacterized protein</fullName>
    </submittedName>
</protein>
<dbReference type="Proteomes" id="UP000735302">
    <property type="component" value="Unassembled WGS sequence"/>
</dbReference>
<name>A0AAV3ZUA1_9GAST</name>
<reference evidence="1 2" key="1">
    <citation type="journal article" date="2021" name="Elife">
        <title>Chloroplast acquisition without the gene transfer in kleptoplastic sea slugs, Plakobranchus ocellatus.</title>
        <authorList>
            <person name="Maeda T."/>
            <person name="Takahashi S."/>
            <person name="Yoshida T."/>
            <person name="Shimamura S."/>
            <person name="Takaki Y."/>
            <person name="Nagai Y."/>
            <person name="Toyoda A."/>
            <person name="Suzuki Y."/>
            <person name="Arimoto A."/>
            <person name="Ishii H."/>
            <person name="Satoh N."/>
            <person name="Nishiyama T."/>
            <person name="Hasebe M."/>
            <person name="Maruyama T."/>
            <person name="Minagawa J."/>
            <person name="Obokata J."/>
            <person name="Shigenobu S."/>
        </authorList>
    </citation>
    <scope>NUCLEOTIDE SEQUENCE [LARGE SCALE GENOMIC DNA]</scope>
</reference>
<dbReference type="EMBL" id="BLXT01002778">
    <property type="protein sequence ID" value="GFN97493.1"/>
    <property type="molecule type" value="Genomic_DNA"/>
</dbReference>